<accession>A0A9D3YL75</accession>
<evidence type="ECO:0000256" key="4">
    <source>
        <dbReference type="ARBA" id="ARBA00023136"/>
    </source>
</evidence>
<reference evidence="6" key="2">
    <citation type="submission" date="2020-11" db="EMBL/GenBank/DDBJ databases">
        <authorList>
            <person name="McCartney M.A."/>
            <person name="Auch B."/>
            <person name="Kono T."/>
            <person name="Mallez S."/>
            <person name="Becker A."/>
            <person name="Gohl D.M."/>
            <person name="Silverstein K.A.T."/>
            <person name="Koren S."/>
            <person name="Bechman K.B."/>
            <person name="Herman A."/>
            <person name="Abrahante J.E."/>
            <person name="Garbe J."/>
        </authorList>
    </citation>
    <scope>NUCLEOTIDE SEQUENCE</scope>
    <source>
        <strain evidence="6">Duluth1</strain>
        <tissue evidence="6">Whole animal</tissue>
    </source>
</reference>
<evidence type="ECO:0000256" key="1">
    <source>
        <dbReference type="ARBA" id="ARBA00004141"/>
    </source>
</evidence>
<evidence type="ECO:0000313" key="6">
    <source>
        <dbReference type="EMBL" id="KAH3702817.1"/>
    </source>
</evidence>
<reference evidence="6" key="1">
    <citation type="journal article" date="2019" name="bioRxiv">
        <title>The Genome of the Zebra Mussel, Dreissena polymorpha: A Resource for Invasive Species Research.</title>
        <authorList>
            <person name="McCartney M.A."/>
            <person name="Auch B."/>
            <person name="Kono T."/>
            <person name="Mallez S."/>
            <person name="Zhang Y."/>
            <person name="Obille A."/>
            <person name="Becker A."/>
            <person name="Abrahante J.E."/>
            <person name="Garbe J."/>
            <person name="Badalamenti J.P."/>
            <person name="Herman A."/>
            <person name="Mangelson H."/>
            <person name="Liachko I."/>
            <person name="Sullivan S."/>
            <person name="Sone E.D."/>
            <person name="Koren S."/>
            <person name="Silverstein K.A.T."/>
            <person name="Beckman K.B."/>
            <person name="Gohl D.M."/>
        </authorList>
    </citation>
    <scope>NUCLEOTIDE SEQUENCE</scope>
    <source>
        <strain evidence="6">Duluth1</strain>
        <tissue evidence="6">Whole animal</tissue>
    </source>
</reference>
<gene>
    <name evidence="6" type="ORF">DPMN_077843</name>
</gene>
<dbReference type="SUPFAM" id="SSF48652">
    <property type="entry name" value="Tetraspanin"/>
    <property type="match status" value="1"/>
</dbReference>
<dbReference type="EMBL" id="JAIWYP010000015">
    <property type="protein sequence ID" value="KAH3702817.1"/>
    <property type="molecule type" value="Genomic_DNA"/>
</dbReference>
<feature type="transmembrane region" description="Helical" evidence="5">
    <location>
        <begin position="12"/>
        <end position="33"/>
    </location>
</feature>
<feature type="transmembrane region" description="Helical" evidence="5">
    <location>
        <begin position="95"/>
        <end position="118"/>
    </location>
</feature>
<dbReference type="Pfam" id="PF00335">
    <property type="entry name" value="Tetraspanin"/>
    <property type="match status" value="1"/>
</dbReference>
<protein>
    <recommendedName>
        <fullName evidence="8">Tetraspanin</fullName>
    </recommendedName>
</protein>
<dbReference type="InterPro" id="IPR018499">
    <property type="entry name" value="Tetraspanin/Peripherin"/>
</dbReference>
<keyword evidence="2 5" id="KW-0812">Transmembrane</keyword>
<proteinExistence type="predicted"/>
<evidence type="ECO:0000313" key="7">
    <source>
        <dbReference type="Proteomes" id="UP000828390"/>
    </source>
</evidence>
<evidence type="ECO:0000256" key="3">
    <source>
        <dbReference type="ARBA" id="ARBA00022989"/>
    </source>
</evidence>
<evidence type="ECO:0008006" key="8">
    <source>
        <dbReference type="Google" id="ProtNLM"/>
    </source>
</evidence>
<dbReference type="Proteomes" id="UP000828390">
    <property type="component" value="Unassembled WGS sequence"/>
</dbReference>
<keyword evidence="7" id="KW-1185">Reference proteome</keyword>
<comment type="subcellular location">
    <subcellularLocation>
        <location evidence="1">Membrane</location>
        <topology evidence="1">Multi-pass membrane protein</topology>
    </subcellularLocation>
</comment>
<evidence type="ECO:0000256" key="2">
    <source>
        <dbReference type="ARBA" id="ARBA00022692"/>
    </source>
</evidence>
<keyword evidence="4 5" id="KW-0472">Membrane</keyword>
<feature type="transmembrane region" description="Helical" evidence="5">
    <location>
        <begin position="231"/>
        <end position="261"/>
    </location>
</feature>
<sequence>MMNPRTRCCMVLVGCLMFFTGILLAAVGGVILFHTELMDGYLTPLVKLLQAGGGTGSDVWSIYHMTSVSFLATGVFVSIVGIWGCMISWCPSKNILVGHMVVTSILAFLHLTMAGLIITMDIEADYKETLRSNLVNYYEGENSSSEYSRAWNNAFAQLHCCGAESAEDFQIAVVWDRPSYGENQTALVPATCCILSDENYVTMSSVNCTTKTTSENSYFDQPCWIKIEEYFWYYGILMCACASGSVVIESLSICVFILACMEITKEEQRMRTRKRKSSITPYMEGFYSPGKFPISS</sequence>
<keyword evidence="3 5" id="KW-1133">Transmembrane helix</keyword>
<dbReference type="OrthoDB" id="10033535at2759"/>
<name>A0A9D3YL75_DREPO</name>
<dbReference type="AlphaFoldDB" id="A0A9D3YL75"/>
<comment type="caution">
    <text evidence="6">The sequence shown here is derived from an EMBL/GenBank/DDBJ whole genome shotgun (WGS) entry which is preliminary data.</text>
</comment>
<feature type="transmembrane region" description="Helical" evidence="5">
    <location>
        <begin position="62"/>
        <end position="83"/>
    </location>
</feature>
<evidence type="ECO:0000256" key="5">
    <source>
        <dbReference type="SAM" id="Phobius"/>
    </source>
</evidence>
<dbReference type="GO" id="GO:0016020">
    <property type="term" value="C:membrane"/>
    <property type="evidence" value="ECO:0007669"/>
    <property type="project" value="UniProtKB-SubCell"/>
</dbReference>
<dbReference type="InterPro" id="IPR008952">
    <property type="entry name" value="Tetraspanin_EC2_sf"/>
</dbReference>
<organism evidence="6 7">
    <name type="scientific">Dreissena polymorpha</name>
    <name type="common">Zebra mussel</name>
    <name type="synonym">Mytilus polymorpha</name>
    <dbReference type="NCBI Taxonomy" id="45954"/>
    <lineage>
        <taxon>Eukaryota</taxon>
        <taxon>Metazoa</taxon>
        <taxon>Spiralia</taxon>
        <taxon>Lophotrochozoa</taxon>
        <taxon>Mollusca</taxon>
        <taxon>Bivalvia</taxon>
        <taxon>Autobranchia</taxon>
        <taxon>Heteroconchia</taxon>
        <taxon>Euheterodonta</taxon>
        <taxon>Imparidentia</taxon>
        <taxon>Neoheterodontei</taxon>
        <taxon>Myida</taxon>
        <taxon>Dreissenoidea</taxon>
        <taxon>Dreissenidae</taxon>
        <taxon>Dreissena</taxon>
    </lineage>
</organism>
<dbReference type="Gene3D" id="1.10.1450.10">
    <property type="entry name" value="Tetraspanin"/>
    <property type="match status" value="1"/>
</dbReference>